<reference evidence="2 3" key="1">
    <citation type="submission" date="2017-11" db="EMBL/GenBank/DDBJ databases">
        <title>Genome sequencing of a diverse group of Pseudomonas species.</title>
        <authorList>
            <person name="Loper J."/>
        </authorList>
    </citation>
    <scope>NUCLEOTIDE SEQUENCE [LARGE SCALE GENOMIC DNA]</scope>
    <source>
        <strain evidence="2 3">LMG 25716</strain>
    </source>
</reference>
<dbReference type="EMBL" id="PHHE01000001">
    <property type="protein sequence ID" value="PKA70440.1"/>
    <property type="molecule type" value="Genomic_DNA"/>
</dbReference>
<sequence length="209" mass="23955">MKKMMLLLPLLFSVNAFAVENPCANGCTYSQIQDYNKANFKSSEQMIQEADEMEAEMYRKWVKEHEEAQARADALPKYVAKPMGEKDNCVSRFYKEADGIIGDKSILYIDVREIGGGKCTFEIKLMAEEMCNYFDSFSSMATPGWSMAEWCRYTAEKNAAMAPFSGVRATDDVKRQIKAKLLPVEQKHHENITRLFNGEEERVKSLNRK</sequence>
<organism evidence="2 3">
    <name type="scientific">Pseudomonas baetica</name>
    <dbReference type="NCBI Taxonomy" id="674054"/>
    <lineage>
        <taxon>Bacteria</taxon>
        <taxon>Pseudomonadati</taxon>
        <taxon>Pseudomonadota</taxon>
        <taxon>Gammaproteobacteria</taxon>
        <taxon>Pseudomonadales</taxon>
        <taxon>Pseudomonadaceae</taxon>
        <taxon>Pseudomonas</taxon>
    </lineage>
</organism>
<keyword evidence="1" id="KW-0732">Signal</keyword>
<proteinExistence type="predicted"/>
<comment type="caution">
    <text evidence="2">The sequence shown here is derived from an EMBL/GenBank/DDBJ whole genome shotgun (WGS) entry which is preliminary data.</text>
</comment>
<gene>
    <name evidence="2" type="ORF">ATI02_3345</name>
</gene>
<name>A0ABX4Q0X9_9PSED</name>
<dbReference type="Proteomes" id="UP000232455">
    <property type="component" value="Unassembled WGS sequence"/>
</dbReference>
<dbReference type="RefSeq" id="WP_100846833.1">
    <property type="nucleotide sequence ID" value="NZ_PHHE01000001.1"/>
</dbReference>
<evidence type="ECO:0008006" key="4">
    <source>
        <dbReference type="Google" id="ProtNLM"/>
    </source>
</evidence>
<feature type="chain" id="PRO_5047033844" description="DUF1311 domain-containing protein" evidence="1">
    <location>
        <begin position="19"/>
        <end position="209"/>
    </location>
</feature>
<feature type="signal peptide" evidence="1">
    <location>
        <begin position="1"/>
        <end position="18"/>
    </location>
</feature>
<evidence type="ECO:0000313" key="3">
    <source>
        <dbReference type="Proteomes" id="UP000232455"/>
    </source>
</evidence>
<evidence type="ECO:0000256" key="1">
    <source>
        <dbReference type="SAM" id="SignalP"/>
    </source>
</evidence>
<evidence type="ECO:0000313" key="2">
    <source>
        <dbReference type="EMBL" id="PKA70440.1"/>
    </source>
</evidence>
<accession>A0ABX4Q0X9</accession>
<protein>
    <recommendedName>
        <fullName evidence="4">DUF1311 domain-containing protein</fullName>
    </recommendedName>
</protein>
<keyword evidence="3" id="KW-1185">Reference proteome</keyword>